<protein>
    <submittedName>
        <fullName evidence="1">Uncharacterized protein</fullName>
    </submittedName>
</protein>
<evidence type="ECO:0000313" key="2">
    <source>
        <dbReference type="Proteomes" id="UP000054383"/>
    </source>
</evidence>
<dbReference type="Proteomes" id="UP000054383">
    <property type="component" value="Unassembled WGS sequence"/>
</dbReference>
<organism evidence="1 2">
    <name type="scientific">Talaromyces islandicus</name>
    <name type="common">Penicillium islandicum</name>
    <dbReference type="NCBI Taxonomy" id="28573"/>
    <lineage>
        <taxon>Eukaryota</taxon>
        <taxon>Fungi</taxon>
        <taxon>Dikarya</taxon>
        <taxon>Ascomycota</taxon>
        <taxon>Pezizomycotina</taxon>
        <taxon>Eurotiomycetes</taxon>
        <taxon>Eurotiomycetidae</taxon>
        <taxon>Eurotiales</taxon>
        <taxon>Trichocomaceae</taxon>
        <taxon>Talaromyces</taxon>
        <taxon>Talaromyces sect. Islandici</taxon>
    </lineage>
</organism>
<name>A0A0U1LLX3_TALIS</name>
<accession>A0A0U1LLX3</accession>
<keyword evidence="2" id="KW-1185">Reference proteome</keyword>
<reference evidence="1 2" key="1">
    <citation type="submission" date="2015-04" db="EMBL/GenBank/DDBJ databases">
        <authorList>
            <person name="Syromyatnikov M.Y."/>
            <person name="Popov V.N."/>
        </authorList>
    </citation>
    <scope>NUCLEOTIDE SEQUENCE [LARGE SCALE GENOMIC DNA]</scope>
    <source>
        <strain evidence="1">WF-38-12</strain>
    </source>
</reference>
<dbReference type="AlphaFoldDB" id="A0A0U1LLX3"/>
<gene>
    <name evidence="1" type="ORF">PISL3812_01168</name>
</gene>
<proteinExistence type="predicted"/>
<sequence>MPQTVTMKTCACLPPVSQWLKSLFQRKEEPERILEIGPPTNFRREEFTIPLSDEDTLNRHDSHSVIAEKEAAQSSMAVRKTSTTREQLRSKIFKLGARLPV</sequence>
<evidence type="ECO:0000313" key="1">
    <source>
        <dbReference type="EMBL" id="CRG83812.1"/>
    </source>
</evidence>
<dbReference type="OrthoDB" id="4154127at2759"/>
<dbReference type="EMBL" id="CVMT01000001">
    <property type="protein sequence ID" value="CRG83812.1"/>
    <property type="molecule type" value="Genomic_DNA"/>
</dbReference>